<evidence type="ECO:0000256" key="1">
    <source>
        <dbReference type="SAM" id="MobiDB-lite"/>
    </source>
</evidence>
<name>A0AAE1JYR6_PETCI</name>
<accession>A0AAE1JYR6</accession>
<evidence type="ECO:0000313" key="3">
    <source>
        <dbReference type="Proteomes" id="UP001286313"/>
    </source>
</evidence>
<feature type="region of interest" description="Disordered" evidence="1">
    <location>
        <begin position="110"/>
        <end position="144"/>
    </location>
</feature>
<proteinExistence type="predicted"/>
<protein>
    <submittedName>
        <fullName evidence="2">Uncharacterized protein</fullName>
    </submittedName>
</protein>
<gene>
    <name evidence="2" type="ORF">Pcinc_032684</name>
</gene>
<organism evidence="2 3">
    <name type="scientific">Petrolisthes cinctipes</name>
    <name type="common">Flat porcelain crab</name>
    <dbReference type="NCBI Taxonomy" id="88211"/>
    <lineage>
        <taxon>Eukaryota</taxon>
        <taxon>Metazoa</taxon>
        <taxon>Ecdysozoa</taxon>
        <taxon>Arthropoda</taxon>
        <taxon>Crustacea</taxon>
        <taxon>Multicrustacea</taxon>
        <taxon>Malacostraca</taxon>
        <taxon>Eumalacostraca</taxon>
        <taxon>Eucarida</taxon>
        <taxon>Decapoda</taxon>
        <taxon>Pleocyemata</taxon>
        <taxon>Anomura</taxon>
        <taxon>Galatheoidea</taxon>
        <taxon>Porcellanidae</taxon>
        <taxon>Petrolisthes</taxon>
    </lineage>
</organism>
<comment type="caution">
    <text evidence="2">The sequence shown here is derived from an EMBL/GenBank/DDBJ whole genome shotgun (WGS) entry which is preliminary data.</text>
</comment>
<feature type="compositionally biased region" description="Polar residues" evidence="1">
    <location>
        <begin position="110"/>
        <end position="123"/>
    </location>
</feature>
<keyword evidence="3" id="KW-1185">Reference proteome</keyword>
<reference evidence="2" key="1">
    <citation type="submission" date="2023-10" db="EMBL/GenBank/DDBJ databases">
        <title>Genome assemblies of two species of porcelain crab, Petrolisthes cinctipes and Petrolisthes manimaculis (Anomura: Porcellanidae).</title>
        <authorList>
            <person name="Angst P."/>
        </authorList>
    </citation>
    <scope>NUCLEOTIDE SEQUENCE</scope>
    <source>
        <strain evidence="2">PB745_01</strain>
        <tissue evidence="2">Gill</tissue>
    </source>
</reference>
<sequence>MLSPNPFHVLLFSSLPHHPSSISPHFPNQTTNFHPHSSPFLLRYTSLPQPNHHLPSSLLIILTPLHLTSPTQPPPSFLTPHYPSSMHLYHPFPKTNHLPSSLLTIPHPCTSTIPSPTKPQPSFLTPHHSPSLPQPNHHLPSSLLTIPHPCTSTIPS</sequence>
<dbReference type="EMBL" id="JAWQEG010004508">
    <property type="protein sequence ID" value="KAK3861321.1"/>
    <property type="molecule type" value="Genomic_DNA"/>
</dbReference>
<dbReference type="Proteomes" id="UP001286313">
    <property type="component" value="Unassembled WGS sequence"/>
</dbReference>
<dbReference type="AlphaFoldDB" id="A0AAE1JYR6"/>
<evidence type="ECO:0000313" key="2">
    <source>
        <dbReference type="EMBL" id="KAK3861321.1"/>
    </source>
</evidence>